<dbReference type="PANTHER" id="PTHR30363:SF44">
    <property type="entry name" value="AGA OPERON TRANSCRIPTIONAL REPRESSOR-RELATED"/>
    <property type="match status" value="1"/>
</dbReference>
<keyword evidence="1" id="KW-0805">Transcription regulation</keyword>
<name>A0A0B7NUS1_PROFF</name>
<sequence length="276" mass="29985">MSVSSSHNGVEKRHLEGQKERQLAIAEMVIKQGTISVEDLAALTGVSSMTIYRDVASLEESGVLQRHRGQVVAVASGLHEADAEFRVEQSSQEKQWVAAKAGQLVTPGSSIMLDDSSSAVWLLRSLADLSSVSVVTNSLLVANEVAENRSTKLFVTGGEYQAWAHALMGPTVVQNVRAMHADICFLSASGISDLACFHPYQEVVEVKRAMLESAEVRVLLLDHTKFHRRALFKFADLTEFDHVVLDSGTPQAQIDELTDAGVQLMIADDPRQGSSL</sequence>
<dbReference type="AlphaFoldDB" id="A0A0B7NUS1"/>
<dbReference type="Gene3D" id="1.10.10.10">
    <property type="entry name" value="Winged helix-like DNA-binding domain superfamily/Winged helix DNA-binding domain"/>
    <property type="match status" value="1"/>
</dbReference>
<proteinExistence type="predicted"/>
<dbReference type="SMART" id="SM01134">
    <property type="entry name" value="DeoRC"/>
    <property type="match status" value="1"/>
</dbReference>
<dbReference type="InterPro" id="IPR037171">
    <property type="entry name" value="NagB/RpiA_transferase-like"/>
</dbReference>
<evidence type="ECO:0000256" key="1">
    <source>
        <dbReference type="ARBA" id="ARBA00023015"/>
    </source>
</evidence>
<dbReference type="InterPro" id="IPR036388">
    <property type="entry name" value="WH-like_DNA-bd_sf"/>
</dbReference>
<protein>
    <submittedName>
        <fullName evidence="4">Putative regulatory protein, DeoR family</fullName>
    </submittedName>
</protein>
<gene>
    <name evidence="4" type="primary">deoR3</name>
    <name evidence="4" type="ORF">PFCIRM138_04620</name>
</gene>
<reference evidence="4" key="1">
    <citation type="submission" date="2014-08" db="EMBL/GenBank/DDBJ databases">
        <authorList>
            <person name="Falentin Helene"/>
        </authorList>
    </citation>
    <scope>NUCLEOTIDE SEQUENCE</scope>
</reference>
<dbReference type="InterPro" id="IPR050313">
    <property type="entry name" value="Carb_Metab_HTH_regulators"/>
</dbReference>
<dbReference type="InterPro" id="IPR014036">
    <property type="entry name" value="DeoR-like_C"/>
</dbReference>
<evidence type="ECO:0000259" key="3">
    <source>
        <dbReference type="PROSITE" id="PS51000"/>
    </source>
</evidence>
<dbReference type="GO" id="GO:0003700">
    <property type="term" value="F:DNA-binding transcription factor activity"/>
    <property type="evidence" value="ECO:0007669"/>
    <property type="project" value="InterPro"/>
</dbReference>
<evidence type="ECO:0000313" key="4">
    <source>
        <dbReference type="EMBL" id="CEP27660.1"/>
    </source>
</evidence>
<accession>A0A0B7NUS1</accession>
<dbReference type="InterPro" id="IPR001034">
    <property type="entry name" value="DeoR_HTH"/>
</dbReference>
<dbReference type="Pfam" id="PF00455">
    <property type="entry name" value="DeoRC"/>
    <property type="match status" value="1"/>
</dbReference>
<feature type="domain" description="HTH deoR-type" evidence="3">
    <location>
        <begin position="18"/>
        <end position="73"/>
    </location>
</feature>
<dbReference type="PANTHER" id="PTHR30363">
    <property type="entry name" value="HTH-TYPE TRANSCRIPTIONAL REGULATOR SRLR-RELATED"/>
    <property type="match status" value="1"/>
</dbReference>
<evidence type="ECO:0000256" key="2">
    <source>
        <dbReference type="ARBA" id="ARBA00023163"/>
    </source>
</evidence>
<dbReference type="SUPFAM" id="SSF100950">
    <property type="entry name" value="NagB/RpiA/CoA transferase-like"/>
    <property type="match status" value="1"/>
</dbReference>
<dbReference type="SUPFAM" id="SSF46785">
    <property type="entry name" value="Winged helix' DNA-binding domain"/>
    <property type="match status" value="1"/>
</dbReference>
<organism evidence="4">
    <name type="scientific">Propionibacterium freudenreichii subsp. freudenreichii</name>
    <dbReference type="NCBI Taxonomy" id="66712"/>
    <lineage>
        <taxon>Bacteria</taxon>
        <taxon>Bacillati</taxon>
        <taxon>Actinomycetota</taxon>
        <taxon>Actinomycetes</taxon>
        <taxon>Propionibacteriales</taxon>
        <taxon>Propionibacteriaceae</taxon>
        <taxon>Propionibacterium</taxon>
    </lineage>
</organism>
<dbReference type="PROSITE" id="PS51000">
    <property type="entry name" value="HTH_DEOR_2"/>
    <property type="match status" value="1"/>
</dbReference>
<dbReference type="SMART" id="SM00420">
    <property type="entry name" value="HTH_DEOR"/>
    <property type="match status" value="1"/>
</dbReference>
<dbReference type="EMBL" id="LM676439">
    <property type="protein sequence ID" value="CEP27660.1"/>
    <property type="molecule type" value="Genomic_DNA"/>
</dbReference>
<keyword evidence="2" id="KW-0804">Transcription</keyword>
<dbReference type="Gene3D" id="3.40.50.1360">
    <property type="match status" value="1"/>
</dbReference>
<dbReference type="InterPro" id="IPR036390">
    <property type="entry name" value="WH_DNA-bd_sf"/>
</dbReference>
<dbReference type="Pfam" id="PF08220">
    <property type="entry name" value="HTH_DeoR"/>
    <property type="match status" value="1"/>
</dbReference>